<dbReference type="SUPFAM" id="SSF56672">
    <property type="entry name" value="DNA/RNA polymerases"/>
    <property type="match status" value="1"/>
</dbReference>
<protein>
    <submittedName>
        <fullName evidence="2">Ribonuclease H-like domain-containing protein</fullName>
    </submittedName>
</protein>
<organism evidence="2 3">
    <name type="scientific">Tanacetum coccineum</name>
    <dbReference type="NCBI Taxonomy" id="301880"/>
    <lineage>
        <taxon>Eukaryota</taxon>
        <taxon>Viridiplantae</taxon>
        <taxon>Streptophyta</taxon>
        <taxon>Embryophyta</taxon>
        <taxon>Tracheophyta</taxon>
        <taxon>Spermatophyta</taxon>
        <taxon>Magnoliopsida</taxon>
        <taxon>eudicotyledons</taxon>
        <taxon>Gunneridae</taxon>
        <taxon>Pentapetalae</taxon>
        <taxon>asterids</taxon>
        <taxon>campanulids</taxon>
        <taxon>Asterales</taxon>
        <taxon>Asteraceae</taxon>
        <taxon>Asteroideae</taxon>
        <taxon>Anthemideae</taxon>
        <taxon>Anthemidinae</taxon>
        <taxon>Tanacetum</taxon>
    </lineage>
</organism>
<evidence type="ECO:0000313" key="2">
    <source>
        <dbReference type="EMBL" id="GJS78906.1"/>
    </source>
</evidence>
<accession>A0ABQ4YN79</accession>
<dbReference type="Pfam" id="PF07727">
    <property type="entry name" value="RVT_2"/>
    <property type="match status" value="1"/>
</dbReference>
<evidence type="ECO:0000313" key="3">
    <source>
        <dbReference type="Proteomes" id="UP001151760"/>
    </source>
</evidence>
<name>A0ABQ4YN79_9ASTR</name>
<proteinExistence type="predicted"/>
<comment type="caution">
    <text evidence="2">The sequence shown here is derived from an EMBL/GenBank/DDBJ whole genome shotgun (WGS) entry which is preliminary data.</text>
</comment>
<evidence type="ECO:0000259" key="1">
    <source>
        <dbReference type="Pfam" id="PF07727"/>
    </source>
</evidence>
<dbReference type="InterPro" id="IPR013103">
    <property type="entry name" value="RVT_2"/>
</dbReference>
<keyword evidence="3" id="KW-1185">Reference proteome</keyword>
<reference evidence="2" key="1">
    <citation type="journal article" date="2022" name="Int. J. Mol. Sci.">
        <title>Draft Genome of Tanacetum Coccineum: Genomic Comparison of Closely Related Tanacetum-Family Plants.</title>
        <authorList>
            <person name="Yamashiro T."/>
            <person name="Shiraishi A."/>
            <person name="Nakayama K."/>
            <person name="Satake H."/>
        </authorList>
    </citation>
    <scope>NUCLEOTIDE SEQUENCE</scope>
</reference>
<dbReference type="InterPro" id="IPR043502">
    <property type="entry name" value="DNA/RNA_pol_sf"/>
</dbReference>
<dbReference type="Proteomes" id="UP001151760">
    <property type="component" value="Unassembled WGS sequence"/>
</dbReference>
<reference evidence="2" key="2">
    <citation type="submission" date="2022-01" db="EMBL/GenBank/DDBJ databases">
        <authorList>
            <person name="Yamashiro T."/>
            <person name="Shiraishi A."/>
            <person name="Satake H."/>
            <person name="Nakayama K."/>
        </authorList>
    </citation>
    <scope>NUCLEOTIDE SEQUENCE</scope>
</reference>
<sequence>MGEGLKKRKYETMKGYVCDERIMFEFILRGFTKSGIWDKIKEPLSPRLNEDEYSICCENTTHMMNALKESRMESREMLLSIHHSLKMLLDIISKMNRKLEDEKIKRNDKGKEKGEKESKALAYGSKRAIAYVELCKTQEYLLLGQIFFDNVAEVWAELKETYDKLSSLLEAVWLSRETLHDVKDAFAILSREESHRGIASSSSGYVSKTQVSSFVAKTNYSNIGNNGNKKFDNKRTLAKIKYVGNLQLSENVILYDVLVVTEYCKMFVRKLIRDSRMAIQRRDLFPFSDHKTSAIGDLIHPSLWGPYKVTSREGFRLHSSVLSGKSPFEMISGIKPKLSHIKEIERYKAMLDAKGYSQREGIYYEETFSPIVKMTNARCLIIIDVQNDWPLFQPDVNNAFLYSDLSEDVYMSLPLGCNGSNENKVCKLNKLLYGLKQAPRQWNAKCVSALIDHSMTILYL</sequence>
<feature type="domain" description="Reverse transcriptase Ty1/copia-type" evidence="1">
    <location>
        <begin position="345"/>
        <end position="454"/>
    </location>
</feature>
<gene>
    <name evidence="2" type="ORF">Tco_0728787</name>
</gene>
<dbReference type="EMBL" id="BQNB010010559">
    <property type="protein sequence ID" value="GJS78906.1"/>
    <property type="molecule type" value="Genomic_DNA"/>
</dbReference>